<accession>A0A2K8KNI6</accession>
<dbReference type="AlphaFoldDB" id="A0A2K8KNI6"/>
<organism evidence="1 2">
    <name type="scientific">Reinekea forsetii</name>
    <dbReference type="NCBI Taxonomy" id="1336806"/>
    <lineage>
        <taxon>Bacteria</taxon>
        <taxon>Pseudomonadati</taxon>
        <taxon>Pseudomonadota</taxon>
        <taxon>Gammaproteobacteria</taxon>
        <taxon>Oceanospirillales</taxon>
        <taxon>Saccharospirillaceae</taxon>
        <taxon>Reinekea</taxon>
    </lineage>
</organism>
<dbReference type="KEGG" id="rfo:REIFOR_01221"/>
<reference evidence="1 2" key="1">
    <citation type="journal article" date="2017" name="Environ. Microbiol.">
        <title>Genomic and physiological analyses of 'Reinekea forsetii' reveal a versatile opportunistic lifestyle during spring algae blooms.</title>
        <authorList>
            <person name="Avci B."/>
            <person name="Hahnke R.L."/>
            <person name="Chafee M."/>
            <person name="Fischer T."/>
            <person name="Gruber-Vodicka H."/>
            <person name="Tegetmeyer H.E."/>
            <person name="Harder J."/>
            <person name="Fuchs B.M."/>
            <person name="Amann R.I."/>
            <person name="Teeling H."/>
        </authorList>
    </citation>
    <scope>NUCLEOTIDE SEQUENCE [LARGE SCALE GENOMIC DNA]</scope>
    <source>
        <strain evidence="1 2">Hel1_31_D35</strain>
    </source>
</reference>
<protein>
    <submittedName>
        <fullName evidence="1">Succinyl-diaminopimelate desuccinylase</fullName>
    </submittedName>
</protein>
<evidence type="ECO:0000313" key="1">
    <source>
        <dbReference type="EMBL" id="ATX76367.1"/>
    </source>
</evidence>
<dbReference type="Proteomes" id="UP000229757">
    <property type="component" value="Chromosome"/>
</dbReference>
<dbReference type="RefSeq" id="WP_100256711.1">
    <property type="nucleotide sequence ID" value="NZ_CP011797.1"/>
</dbReference>
<name>A0A2K8KNI6_9GAMM</name>
<proteinExistence type="predicted"/>
<sequence length="130" mass="14420">MSNAPDIEIYIQELSTDRAIAWLESIFSEVKVAQKKKGMPKKAQPLTINWQGATIPAVVFEDVVPGFTSIWLDSPSLPWSDDRECASAAAQFLDLTVRVTAGSWQQDDNGDAWIEVLPNGSTHEISWKTD</sequence>
<evidence type="ECO:0000313" key="2">
    <source>
        <dbReference type="Proteomes" id="UP000229757"/>
    </source>
</evidence>
<gene>
    <name evidence="1" type="ORF">REIFOR_01221</name>
</gene>
<keyword evidence="2" id="KW-1185">Reference proteome</keyword>
<dbReference type="EMBL" id="CP011797">
    <property type="protein sequence ID" value="ATX76367.1"/>
    <property type="molecule type" value="Genomic_DNA"/>
</dbReference>
<dbReference type="OrthoDB" id="1495305at2"/>